<dbReference type="Gene3D" id="3.30.1610.10">
    <property type="entry name" value="Peptidase S59, nucleoporin"/>
    <property type="match status" value="1"/>
</dbReference>
<comment type="caution">
    <text evidence="3">The sequence shown here is derived from an EMBL/GenBank/DDBJ whole genome shotgun (WGS) entry which is preliminary data.</text>
</comment>
<dbReference type="OrthoDB" id="3797628at2759"/>
<reference evidence="3 4" key="1">
    <citation type="submission" date="2012-05" db="EMBL/GenBank/DDBJ databases">
        <title>Recombination and specialization in a pathogen metapopulation.</title>
        <authorList>
            <person name="Gardiner A."/>
            <person name="Kemen E."/>
            <person name="Schultz-Larsen T."/>
            <person name="MacLean D."/>
            <person name="Van Oosterhout C."/>
            <person name="Jones J.D.G."/>
        </authorList>
    </citation>
    <scope>NUCLEOTIDE SEQUENCE [LARGE SCALE GENOMIC DNA]</scope>
    <source>
        <strain evidence="3 4">Ac Nc2</strain>
    </source>
</reference>
<dbReference type="InterPro" id="IPR007230">
    <property type="entry name" value="Nup98_auto-Pept-S59_dom"/>
</dbReference>
<feature type="region of interest" description="Disordered" evidence="1">
    <location>
        <begin position="1"/>
        <end position="21"/>
    </location>
</feature>
<dbReference type="InterPro" id="IPR036903">
    <property type="entry name" value="Nup98_auto-Pept-S59_dom_sf"/>
</dbReference>
<accession>A0A024FWY4</accession>
<dbReference type="InterPro" id="IPR021967">
    <property type="entry name" value="Nup98_C"/>
</dbReference>
<dbReference type="Gene3D" id="1.25.40.690">
    <property type="match status" value="1"/>
</dbReference>
<dbReference type="EMBL" id="CAIX01001133">
    <property type="protein sequence ID" value="CCI11506.1"/>
    <property type="molecule type" value="Genomic_DNA"/>
</dbReference>
<feature type="compositionally biased region" description="Basic and acidic residues" evidence="1">
    <location>
        <begin position="1"/>
        <end position="20"/>
    </location>
</feature>
<organism evidence="3 4">
    <name type="scientific">Albugo candida</name>
    <dbReference type="NCBI Taxonomy" id="65357"/>
    <lineage>
        <taxon>Eukaryota</taxon>
        <taxon>Sar</taxon>
        <taxon>Stramenopiles</taxon>
        <taxon>Oomycota</taxon>
        <taxon>Peronosporomycetes</taxon>
        <taxon>Albuginales</taxon>
        <taxon>Albuginaceae</taxon>
        <taxon>Albugo</taxon>
    </lineage>
</organism>
<dbReference type="STRING" id="65357.A0A024FWY4"/>
<keyword evidence="4" id="KW-1185">Reference proteome</keyword>
<protein>
    <recommendedName>
        <fullName evidence="2">Peptidase S59 domain-containing protein</fullName>
    </recommendedName>
</protein>
<evidence type="ECO:0000313" key="3">
    <source>
        <dbReference type="EMBL" id="CCI11506.1"/>
    </source>
</evidence>
<dbReference type="PROSITE" id="PS51434">
    <property type="entry name" value="NUP_C"/>
    <property type="match status" value="1"/>
</dbReference>
<dbReference type="Proteomes" id="UP000053237">
    <property type="component" value="Unassembled WGS sequence"/>
</dbReference>
<dbReference type="InParanoid" id="A0A024FWY4"/>
<dbReference type="SUPFAM" id="SSF82215">
    <property type="entry name" value="C-terminal autoproteolytic domain of nucleoporin nup98"/>
    <property type="match status" value="1"/>
</dbReference>
<feature type="domain" description="Peptidase S59" evidence="2">
    <location>
        <begin position="1"/>
        <end position="82"/>
    </location>
</feature>
<sequence length="441" mass="50435">MTFEKKEGMVHKYDDEKHPLGEGLNKPAIVELLGIFSPNWEDPTSVKRYEERVVQHLDAKIKEKEEETVMDEGSDQRKDDLPKYSEKTLEIPMDHALDSSVGFPQKRLRLVIPPIRPSDNNKNFVMDMSVREPMQIDSFESTDPKAFLEEDTTKWNLSKEFYSHLEPEDKESDTAEMVDFSSYKSETIGSRYEYKPVLCQNDVGLLMARSFRYSWGPQRELAYCGKRIAFPNTFESNPSYAIVSIALFLKFESNSTARSDSANASAVQKEDTETLYHRNDKCPSPQFRIASSIVVTQSPQQYCDFIDQDRDSRASLSPKLKRYIMIDQECQHDAWDVETLDMMPSVDLRRIAVSIWMETAIDLLEEESCHTAELAAESGNLRLATLVAQIAPYAGLELRHLIMKQFLEWGDIESLSHFSETHALIYSVLAGAVEALTTSFN</sequence>
<feature type="region of interest" description="Disordered" evidence="1">
    <location>
        <begin position="64"/>
        <end position="83"/>
    </location>
</feature>
<dbReference type="GO" id="GO:0005643">
    <property type="term" value="C:nuclear pore"/>
    <property type="evidence" value="ECO:0007669"/>
    <property type="project" value="InterPro"/>
</dbReference>
<dbReference type="AlphaFoldDB" id="A0A024FWY4"/>
<evidence type="ECO:0000259" key="2">
    <source>
        <dbReference type="PROSITE" id="PS51434"/>
    </source>
</evidence>
<feature type="compositionally biased region" description="Basic and acidic residues" evidence="1">
    <location>
        <begin position="74"/>
        <end position="83"/>
    </location>
</feature>
<dbReference type="Pfam" id="PF12110">
    <property type="entry name" value="Nup96"/>
    <property type="match status" value="1"/>
</dbReference>
<name>A0A024FWY4_9STRA</name>
<gene>
    <name evidence="3" type="ORF">BN9_130420</name>
</gene>
<evidence type="ECO:0000256" key="1">
    <source>
        <dbReference type="SAM" id="MobiDB-lite"/>
    </source>
</evidence>
<proteinExistence type="predicted"/>
<evidence type="ECO:0000313" key="4">
    <source>
        <dbReference type="Proteomes" id="UP000053237"/>
    </source>
</evidence>
<dbReference type="GO" id="GO:0017056">
    <property type="term" value="F:structural constituent of nuclear pore"/>
    <property type="evidence" value="ECO:0007669"/>
    <property type="project" value="InterPro"/>
</dbReference>